<feature type="region of interest" description="Disordered" evidence="1">
    <location>
        <begin position="136"/>
        <end position="168"/>
    </location>
</feature>
<reference evidence="2 3" key="1">
    <citation type="submission" date="2022-12" db="EMBL/GenBank/DDBJ databases">
        <title>Chromosome-scale assembly of the Ensete ventricosum genome.</title>
        <authorList>
            <person name="Dussert Y."/>
            <person name="Stocks J."/>
            <person name="Wendawek A."/>
            <person name="Woldeyes F."/>
            <person name="Nichols R.A."/>
            <person name="Borrell J.S."/>
        </authorList>
    </citation>
    <scope>NUCLEOTIDE SEQUENCE [LARGE SCALE GENOMIC DNA]</scope>
    <source>
        <strain evidence="3">cv. Maze</strain>
        <tissue evidence="2">Seeds</tissue>
    </source>
</reference>
<evidence type="ECO:0000313" key="3">
    <source>
        <dbReference type="Proteomes" id="UP001222027"/>
    </source>
</evidence>
<accession>A0AAV8Q2P4</accession>
<sequence>MTPSTGPPGGRHDKRPREATVAAPLTTSVPILRASRRGRSSICFRDSLPLSRAIVVNDERQEVGTYIAWLNGSSMHVESEYGSLVLAKLNCYAINVTNSPAKHVGQMPDMGKEAAVKIEPQEAFSRVRCDAEIVGESQPPCSHHSESMGLTTTGTTKNNTTAEEEQPDLAQNEIVSREETVVEERGGENLVKPQSCTPNPAVVLPDESSEGEAKKTEGLVDFDKALQEFSDMEGIGVHNRQASSSLRPVGSSLQNLLNPESKSKGKLPLSNLRGPAQHTEASDTSYACANSADMSEQELRFPPEVCSFIMRTLVGAFLWEELL</sequence>
<feature type="region of interest" description="Disordered" evidence="1">
    <location>
        <begin position="184"/>
        <end position="214"/>
    </location>
</feature>
<feature type="compositionally biased region" description="Low complexity" evidence="1">
    <location>
        <begin position="151"/>
        <end position="161"/>
    </location>
</feature>
<keyword evidence="3" id="KW-1185">Reference proteome</keyword>
<proteinExistence type="predicted"/>
<evidence type="ECO:0000256" key="1">
    <source>
        <dbReference type="SAM" id="MobiDB-lite"/>
    </source>
</evidence>
<name>A0AAV8Q2P4_ENSVE</name>
<feature type="compositionally biased region" description="Polar residues" evidence="1">
    <location>
        <begin position="241"/>
        <end position="260"/>
    </location>
</feature>
<dbReference type="AlphaFoldDB" id="A0AAV8Q2P4"/>
<comment type="caution">
    <text evidence="2">The sequence shown here is derived from an EMBL/GenBank/DDBJ whole genome shotgun (WGS) entry which is preliminary data.</text>
</comment>
<protein>
    <submittedName>
        <fullName evidence="2">Uncharacterized protein</fullName>
    </submittedName>
</protein>
<dbReference type="EMBL" id="JAQQAF010000009">
    <property type="protein sequence ID" value="KAJ8461637.1"/>
    <property type="molecule type" value="Genomic_DNA"/>
</dbReference>
<feature type="region of interest" description="Disordered" evidence="1">
    <location>
        <begin position="1"/>
        <end position="24"/>
    </location>
</feature>
<feature type="region of interest" description="Disordered" evidence="1">
    <location>
        <begin position="241"/>
        <end position="284"/>
    </location>
</feature>
<dbReference type="Proteomes" id="UP001222027">
    <property type="component" value="Unassembled WGS sequence"/>
</dbReference>
<gene>
    <name evidence="2" type="ORF">OPV22_034563</name>
</gene>
<evidence type="ECO:0000313" key="2">
    <source>
        <dbReference type="EMBL" id="KAJ8461637.1"/>
    </source>
</evidence>
<organism evidence="2 3">
    <name type="scientific">Ensete ventricosum</name>
    <name type="common">Abyssinian banana</name>
    <name type="synonym">Musa ensete</name>
    <dbReference type="NCBI Taxonomy" id="4639"/>
    <lineage>
        <taxon>Eukaryota</taxon>
        <taxon>Viridiplantae</taxon>
        <taxon>Streptophyta</taxon>
        <taxon>Embryophyta</taxon>
        <taxon>Tracheophyta</taxon>
        <taxon>Spermatophyta</taxon>
        <taxon>Magnoliopsida</taxon>
        <taxon>Liliopsida</taxon>
        <taxon>Zingiberales</taxon>
        <taxon>Musaceae</taxon>
        <taxon>Ensete</taxon>
    </lineage>
</organism>